<organism evidence="5 6">
    <name type="scientific">Herbaspirillum aquaticum</name>
    <dbReference type="NCBI Taxonomy" id="568783"/>
    <lineage>
        <taxon>Bacteria</taxon>
        <taxon>Pseudomonadati</taxon>
        <taxon>Pseudomonadota</taxon>
        <taxon>Betaproteobacteria</taxon>
        <taxon>Burkholderiales</taxon>
        <taxon>Oxalobacteraceae</taxon>
        <taxon>Herbaspirillum</taxon>
    </lineage>
</organism>
<dbReference type="SUPFAM" id="SSF50341">
    <property type="entry name" value="CheW-like"/>
    <property type="match status" value="1"/>
</dbReference>
<dbReference type="PANTHER" id="PTHR22617">
    <property type="entry name" value="CHEMOTAXIS SENSOR HISTIDINE KINASE-RELATED"/>
    <property type="match status" value="1"/>
</dbReference>
<dbReference type="Gene3D" id="2.40.50.180">
    <property type="entry name" value="CheA-289, Domain 4"/>
    <property type="match status" value="1"/>
</dbReference>
<dbReference type="RefSeq" id="WP_088753321.1">
    <property type="nucleotide sequence ID" value="NZ_NJGV01000001.1"/>
</dbReference>
<proteinExistence type="predicted"/>
<dbReference type="GO" id="GO:0007165">
    <property type="term" value="P:signal transduction"/>
    <property type="evidence" value="ECO:0007669"/>
    <property type="project" value="InterPro"/>
</dbReference>
<dbReference type="EMBL" id="NJGV01000001">
    <property type="protein sequence ID" value="OWY36618.1"/>
    <property type="molecule type" value="Genomic_DNA"/>
</dbReference>
<evidence type="ECO:0000313" key="6">
    <source>
        <dbReference type="Proteomes" id="UP000214747"/>
    </source>
</evidence>
<evidence type="ECO:0000313" key="5">
    <source>
        <dbReference type="EMBL" id="OWY36618.1"/>
    </source>
</evidence>
<dbReference type="InterPro" id="IPR039315">
    <property type="entry name" value="CheW"/>
</dbReference>
<accession>A0A225T009</accession>
<keyword evidence="6" id="KW-1185">Reference proteome</keyword>
<dbReference type="PANTHER" id="PTHR22617:SF45">
    <property type="entry name" value="CHEMOTAXIS PROTEIN CHEW"/>
    <property type="match status" value="1"/>
</dbReference>
<evidence type="ECO:0000256" key="2">
    <source>
        <dbReference type="ARBA" id="ARBA00021483"/>
    </source>
</evidence>
<dbReference type="InterPro" id="IPR002545">
    <property type="entry name" value="CheW-lke_dom"/>
</dbReference>
<dbReference type="GO" id="GO:0005829">
    <property type="term" value="C:cytosol"/>
    <property type="evidence" value="ECO:0007669"/>
    <property type="project" value="TreeGrafter"/>
</dbReference>
<dbReference type="Proteomes" id="UP000214747">
    <property type="component" value="Unassembled WGS sequence"/>
</dbReference>
<evidence type="ECO:0000256" key="3">
    <source>
        <dbReference type="ARBA" id="ARBA00022490"/>
    </source>
</evidence>
<comment type="subcellular location">
    <subcellularLocation>
        <location evidence="1">Cytoplasm</location>
    </subcellularLocation>
</comment>
<feature type="domain" description="CheW-like" evidence="4">
    <location>
        <begin position="81"/>
        <end position="220"/>
    </location>
</feature>
<evidence type="ECO:0000259" key="4">
    <source>
        <dbReference type="PROSITE" id="PS50851"/>
    </source>
</evidence>
<dbReference type="PROSITE" id="PS50851">
    <property type="entry name" value="CHEW"/>
    <property type="match status" value="1"/>
</dbReference>
<dbReference type="InterPro" id="IPR036061">
    <property type="entry name" value="CheW-like_dom_sf"/>
</dbReference>
<evidence type="ECO:0000256" key="1">
    <source>
        <dbReference type="ARBA" id="ARBA00004496"/>
    </source>
</evidence>
<reference evidence="5 6" key="1">
    <citation type="journal article" date="2010" name="Int. J. Syst. Evol. Microbiol.">
        <title>Reclassification of Herbaspirillum putei as a later heterotypic synonym of Herbaspirillum huttiense, with the description of H. huttiense subsp. huttiense subsp. nov. and H. huttiense subsp. putei subsp. nov., comb. nov., and description of Herbaspirillum aquaticum sp. nov.</title>
        <authorList>
            <person name="Dobritsa A.P."/>
            <person name="Reddy M.C."/>
            <person name="Samadpour M."/>
        </authorList>
    </citation>
    <scope>NUCLEOTIDE SEQUENCE [LARGE SCALE GENOMIC DNA]</scope>
    <source>
        <strain evidence="5 6">IEH 4430</strain>
    </source>
</reference>
<dbReference type="GO" id="GO:0006935">
    <property type="term" value="P:chemotaxis"/>
    <property type="evidence" value="ECO:0007669"/>
    <property type="project" value="InterPro"/>
</dbReference>
<dbReference type="Gene3D" id="2.30.30.40">
    <property type="entry name" value="SH3 Domains"/>
    <property type="match status" value="1"/>
</dbReference>
<comment type="caution">
    <text evidence="5">The sequence shown here is derived from an EMBL/GenBank/DDBJ whole genome shotgun (WGS) entry which is preliminary data.</text>
</comment>
<dbReference type="SMART" id="SM00260">
    <property type="entry name" value="CheW"/>
    <property type="match status" value="1"/>
</dbReference>
<dbReference type="Pfam" id="PF01584">
    <property type="entry name" value="CheW"/>
    <property type="match status" value="1"/>
</dbReference>
<keyword evidence="3" id="KW-0963">Cytoplasm</keyword>
<protein>
    <recommendedName>
        <fullName evidence="2">Chemotaxis protein CheW</fullName>
    </recommendedName>
</protein>
<sequence length="223" mass="24297">MAELSVTSSGTTLEACWSRIGTKGDGSCPELAHHIRCLNCPTFARAALLQLDRVEASDEVAQRWLHAGMAMEEVQEDQATLASALVVRIAGEWLAIATSVVQEVTGARPLHSLPHQRNSAIAGVLNIRGALRICVSLAQLFQLPAQTSARHLLVAAHEGQVLVFPVEEVAGVHRYRHDSLAPVPTTLAQAAIQYTRGMVEWRGRPIGLLDHELLFYVLNRSMT</sequence>
<name>A0A225T009_9BURK</name>
<dbReference type="AlphaFoldDB" id="A0A225T009"/>
<gene>
    <name evidence="5" type="ORF">CEJ45_00525</name>
</gene>